<evidence type="ECO:0000313" key="3">
    <source>
        <dbReference type="Proteomes" id="UP000004982"/>
    </source>
</evidence>
<evidence type="ECO:0000313" key="2">
    <source>
        <dbReference type="EMBL" id="EGQ76514.1"/>
    </source>
</evidence>
<protein>
    <recommendedName>
        <fullName evidence="4">Tetratricopeptide repeat protein</fullName>
    </recommendedName>
</protein>
<dbReference type="Proteomes" id="UP000004982">
    <property type="component" value="Unassembled WGS sequence"/>
</dbReference>
<dbReference type="SUPFAM" id="SSF48452">
    <property type="entry name" value="TPR-like"/>
    <property type="match status" value="1"/>
</dbReference>
<dbReference type="EMBL" id="AFQE01000089">
    <property type="protein sequence ID" value="EGQ76514.1"/>
    <property type="molecule type" value="Genomic_DNA"/>
</dbReference>
<accession>A0AA36XK37</accession>
<dbReference type="InterPro" id="IPR011990">
    <property type="entry name" value="TPR-like_helical_dom_sf"/>
</dbReference>
<gene>
    <name evidence="2" type="ORF">HMPREF9418_1847</name>
</gene>
<evidence type="ECO:0008006" key="4">
    <source>
        <dbReference type="Google" id="ProtNLM"/>
    </source>
</evidence>
<evidence type="ECO:0000256" key="1">
    <source>
        <dbReference type="SAM" id="MobiDB-lite"/>
    </source>
</evidence>
<name>A0AA36XK37_9NEIS</name>
<feature type="region of interest" description="Disordered" evidence="1">
    <location>
        <begin position="96"/>
        <end position="124"/>
    </location>
</feature>
<reference evidence="2 3" key="1">
    <citation type="submission" date="2011-05" db="EMBL/GenBank/DDBJ databases">
        <authorList>
            <person name="Muzny D."/>
            <person name="Qin X."/>
            <person name="Deng J."/>
            <person name="Jiang H."/>
            <person name="Liu Y."/>
            <person name="Qu J."/>
            <person name="Song X.-Z."/>
            <person name="Zhang L."/>
            <person name="Thornton R."/>
            <person name="Coyle M."/>
            <person name="Francisco L."/>
            <person name="Jackson L."/>
            <person name="Javaid M."/>
            <person name="Korchina V."/>
            <person name="Kovar C."/>
            <person name="Mata R."/>
            <person name="Mathew T."/>
            <person name="Ngo R."/>
            <person name="Nguyen L."/>
            <person name="Nguyen N."/>
            <person name="Okwuonu G."/>
            <person name="Ongeri F."/>
            <person name="Pham C."/>
            <person name="Simmons D."/>
            <person name="Wilczek-Boney K."/>
            <person name="Hale W."/>
            <person name="Jakkamsetti A."/>
            <person name="Pham P."/>
            <person name="Ruth R."/>
            <person name="San Lucas F."/>
            <person name="Warren J."/>
            <person name="Zhang J."/>
            <person name="Zhao Z."/>
            <person name="Zhou C."/>
            <person name="Zhu D."/>
            <person name="Lee S."/>
            <person name="Bess C."/>
            <person name="Blankenburg K."/>
            <person name="Forbes L."/>
            <person name="Fu Q."/>
            <person name="Gubbala S."/>
            <person name="Hirani K."/>
            <person name="Jayaseelan J.C."/>
            <person name="Lara F."/>
            <person name="Munidasa M."/>
            <person name="Palculict T."/>
            <person name="Patil S."/>
            <person name="Pu L.-L."/>
            <person name="Saada N."/>
            <person name="Tang L."/>
            <person name="Weissenberger G."/>
            <person name="Zhu Y."/>
            <person name="Hemphill L."/>
            <person name="Shang Y."/>
            <person name="Youmans B."/>
            <person name="Ayvaz T."/>
            <person name="Ross M."/>
            <person name="Santibanez J."/>
            <person name="Aqrawi P."/>
            <person name="Gross S."/>
            <person name="Joshi V."/>
            <person name="Fowler G."/>
            <person name="Nazareth L."/>
            <person name="Reid J."/>
            <person name="Worley K."/>
            <person name="Petrosino J."/>
            <person name="Highlander S."/>
            <person name="Gibbs R."/>
        </authorList>
    </citation>
    <scope>NUCLEOTIDE SEQUENCE [LARGE SCALE GENOMIC DNA]</scope>
    <source>
        <strain evidence="2 3">ATCC 33926</strain>
    </source>
</reference>
<proteinExistence type="predicted"/>
<sequence>MESYMSQTIIALCTAEQLASAIPDWQRYGIQFANTSERLNRFQAADCILCLPETPVPLLSAAWQRFSQSRFFISQGRQQWLDGQTRQSVDFNQLLSTREQPKKEQQAVTTPPQQIQIKQSSNPPGNMTDNTLLFEIFKFAAWGLDNKDYQEKVNELLYLAAQRGTELSNSAQKNKKQGEHAYQLTQELETLFKKDNQTALNAWFNEQQARPELSQRIKKHLAIKLGKLNNNKDKRKSFTPTQGCLVRPPQFTQHHPNSLRHLPAHSNWEIVIDETGMEFEQAEDLSIDDYSLGRYVALAIPQGRAKLDKLPETFHAAEEKPELLDKVINNILSQSVGVLGITAKDPLSFNRPRWFSGVYRLLQLALRLLPLPNEGSKQVHVFIEQRGGFNADTDLQVLKQLLLSELQSIDEARFSQLLLSLEIAPKGKHPYLAHVDALAHCWGGSSAKQRLIRAKFKGHCFLTPESGDLERIYAALDGKTALSSHDWFQAVCALSGEPEHSLLREAMQQLGERCQTQPEIWQNYLQTVRQRLNEKDYHPQALDEILGWLQTYAPADNKLPPLLQLRFQAARLAADNHQGRMRLEAIQNLLDLGNQLKYEAAPEVAQVYNRLAVATTNIYEFDYAKQILEHALKLPEIAVGRQQYGRLLSGMGQIHAFSGEHQAAASFFTQALETFEKLSDPDAAQKDIRQTRLYRLHNALDAGETWENIQPLATSVFGSDLDKAANKFSISPDDRFTHHALLRLLAAYPQQTASAQKTYLYNQAHWQSEAGHPWQLIHLWRGWLAHFAGNDIIAIEAFNHALDEEADGLTLQWIALTTAVLAERLGLGKSSPYPIAAEAARLKTAFPQAPHAALQTLQKSEAQPEKLLAALKACLPFNFK</sequence>
<organism evidence="2 3">
    <name type="scientific">Neisseria macacae ATCC 33926</name>
    <dbReference type="NCBI Taxonomy" id="997348"/>
    <lineage>
        <taxon>Bacteria</taxon>
        <taxon>Pseudomonadati</taxon>
        <taxon>Pseudomonadota</taxon>
        <taxon>Betaproteobacteria</taxon>
        <taxon>Neisseriales</taxon>
        <taxon>Neisseriaceae</taxon>
        <taxon>Neisseria</taxon>
    </lineage>
</organism>
<comment type="caution">
    <text evidence="2">The sequence shown here is derived from an EMBL/GenBank/DDBJ whole genome shotgun (WGS) entry which is preliminary data.</text>
</comment>
<dbReference type="AlphaFoldDB" id="A0AA36XK37"/>
<feature type="compositionally biased region" description="Polar residues" evidence="1">
    <location>
        <begin position="106"/>
        <end position="124"/>
    </location>
</feature>
<dbReference type="Gene3D" id="1.25.40.10">
    <property type="entry name" value="Tetratricopeptide repeat domain"/>
    <property type="match status" value="1"/>
</dbReference>